<dbReference type="GeneTree" id="ENSGT00940000164442"/>
<dbReference type="Ensembl" id="ENSACAT00000014477.4">
    <property type="protein sequence ID" value="ENSACAP00000014186.3"/>
    <property type="gene ID" value="ENSACAG00000014465.4"/>
</dbReference>
<evidence type="ECO:0000313" key="3">
    <source>
        <dbReference type="Ensembl" id="ENSACAP00000014186.3"/>
    </source>
</evidence>
<dbReference type="STRING" id="28377.ENSACAP00000014186"/>
<reference evidence="3" key="1">
    <citation type="submission" date="2009-12" db="EMBL/GenBank/DDBJ databases">
        <title>The Genome Sequence of Anolis carolinensis (Green Anole Lizard).</title>
        <authorList>
            <consortium name="The Genome Sequencing Platform"/>
            <person name="Di Palma F."/>
            <person name="Alfoldi J."/>
            <person name="Heiman D."/>
            <person name="Young S."/>
            <person name="Grabherr M."/>
            <person name="Johnson J."/>
            <person name="Lander E.S."/>
            <person name="Lindblad-Toh K."/>
        </authorList>
    </citation>
    <scope>NUCLEOTIDE SEQUENCE [LARGE SCALE GENOMIC DNA]</scope>
    <source>
        <strain evidence="3">JBL SC #1</strain>
    </source>
</reference>
<dbReference type="SUPFAM" id="SSF53474">
    <property type="entry name" value="alpha/beta-Hydrolases"/>
    <property type="match status" value="1"/>
</dbReference>
<dbReference type="Proteomes" id="UP000001646">
    <property type="component" value="Unplaced"/>
</dbReference>
<dbReference type="Pfam" id="PF07859">
    <property type="entry name" value="Abhydrolase_3"/>
    <property type="match status" value="2"/>
</dbReference>
<dbReference type="GeneID" id="100563283"/>
<protein>
    <recommendedName>
        <fullName evidence="2">Alpha/beta hydrolase fold-3 domain-containing protein</fullName>
    </recommendedName>
</protein>
<dbReference type="HOGENOM" id="CLU_012494_12_2_1"/>
<dbReference type="eggNOG" id="KOG1515">
    <property type="taxonomic scope" value="Eukaryota"/>
</dbReference>
<dbReference type="GO" id="GO:0016787">
    <property type="term" value="F:hydrolase activity"/>
    <property type="evidence" value="ECO:0007669"/>
    <property type="project" value="UniProtKB-KW"/>
</dbReference>
<dbReference type="InterPro" id="IPR050300">
    <property type="entry name" value="GDXG_lipolytic_enzyme"/>
</dbReference>
<accession>H9GL37</accession>
<dbReference type="OrthoDB" id="408631at2759"/>
<dbReference type="RefSeq" id="XP_008113220.1">
    <property type="nucleotide sequence ID" value="XM_008115013.3"/>
</dbReference>
<reference evidence="3" key="2">
    <citation type="submission" date="2025-08" db="UniProtKB">
        <authorList>
            <consortium name="Ensembl"/>
        </authorList>
    </citation>
    <scope>IDENTIFICATION</scope>
</reference>
<dbReference type="KEGG" id="acs:100563283"/>
<gene>
    <name evidence="3" type="primary">LOC100563283</name>
</gene>
<organism evidence="3 4">
    <name type="scientific">Anolis carolinensis</name>
    <name type="common">Green anole</name>
    <name type="synonym">American chameleon</name>
    <dbReference type="NCBI Taxonomy" id="28377"/>
    <lineage>
        <taxon>Eukaryota</taxon>
        <taxon>Metazoa</taxon>
        <taxon>Chordata</taxon>
        <taxon>Craniata</taxon>
        <taxon>Vertebrata</taxon>
        <taxon>Euteleostomi</taxon>
        <taxon>Lepidosauria</taxon>
        <taxon>Squamata</taxon>
        <taxon>Bifurcata</taxon>
        <taxon>Unidentata</taxon>
        <taxon>Episquamata</taxon>
        <taxon>Toxicofera</taxon>
        <taxon>Iguania</taxon>
        <taxon>Dactyloidae</taxon>
        <taxon>Anolis</taxon>
    </lineage>
</organism>
<feature type="domain" description="Alpha/beta hydrolase fold-3" evidence="2">
    <location>
        <begin position="1"/>
        <end position="140"/>
    </location>
</feature>
<keyword evidence="4" id="KW-1185">Reference proteome</keyword>
<dbReference type="Bgee" id="ENSACAG00000014465">
    <property type="expression patterns" value="Expressed in ovary and 1 other cell type or tissue"/>
</dbReference>
<dbReference type="InterPro" id="IPR013094">
    <property type="entry name" value="AB_hydrolase_3"/>
</dbReference>
<evidence type="ECO:0000313" key="4">
    <source>
        <dbReference type="Proteomes" id="UP000001646"/>
    </source>
</evidence>
<dbReference type="ESTHER" id="anoca-h9gl37">
    <property type="family name" value="Arylacetamide_deacetylase"/>
</dbReference>
<keyword evidence="1" id="KW-0378">Hydrolase</keyword>
<feature type="domain" description="Alpha/beta hydrolase fold-3" evidence="2">
    <location>
        <begin position="201"/>
        <end position="263"/>
    </location>
</feature>
<reference evidence="3" key="3">
    <citation type="submission" date="2025-09" db="UniProtKB">
        <authorList>
            <consortium name="Ensembl"/>
        </authorList>
    </citation>
    <scope>IDENTIFICATION</scope>
</reference>
<dbReference type="PANTHER" id="PTHR48081">
    <property type="entry name" value="AB HYDROLASE SUPERFAMILY PROTEIN C4A8.06C"/>
    <property type="match status" value="1"/>
</dbReference>
<evidence type="ECO:0000256" key="1">
    <source>
        <dbReference type="ARBA" id="ARBA00022801"/>
    </source>
</evidence>
<dbReference type="AlphaFoldDB" id="H9GL37"/>
<proteinExistence type="predicted"/>
<dbReference type="InParanoid" id="H9GL37"/>
<sequence>MHGGCAVVGSKRTYELLCRFLARESDSVVVFLDFRLAPEHQHPAQLTDCLTGTLYFMNHAKNYGVDPNRIILIGESSGGTLVSTICRELVKKMHVPKVRAQILLYPFLQILDLSLPAHQQNQFGPALTMRRAAKLAFTFLDEKLDNVDDMLNNAHIPEIMRMQFKKWISADLIPEKFKARGYKPPPPVPFSKELYEKVRLYDKTMSSPIQDVDAIIQQLPETYILTCEYDIFRDDGLLYKKRLEDNGVRVTWNHLEDGFHGVALFIDTGITEFACTRSAFEDLLQFIKKL</sequence>
<dbReference type="Gene3D" id="3.40.50.1820">
    <property type="entry name" value="alpha/beta hydrolase"/>
    <property type="match status" value="1"/>
</dbReference>
<dbReference type="PANTHER" id="PTHR48081:SF32">
    <property type="entry name" value="ALPHA_BETA HYDROLASE FOLD-3 DOMAIN-CONTAINING PROTEIN"/>
    <property type="match status" value="1"/>
</dbReference>
<name>H9GL37_ANOCA</name>
<dbReference type="InterPro" id="IPR029058">
    <property type="entry name" value="AB_hydrolase_fold"/>
</dbReference>
<evidence type="ECO:0000259" key="2">
    <source>
        <dbReference type="Pfam" id="PF07859"/>
    </source>
</evidence>